<comment type="caution">
    <text evidence="14">The sequence shown here is derived from an EMBL/GenBank/DDBJ whole genome shotgun (WGS) entry which is preliminary data.</text>
</comment>
<dbReference type="RefSeq" id="WP_422865054.1">
    <property type="nucleotide sequence ID" value="NZ_JAMSKV010000013.1"/>
</dbReference>
<dbReference type="Gene3D" id="3.30.565.10">
    <property type="entry name" value="Histidine kinase-like ATPase, C-terminal domain"/>
    <property type="match status" value="1"/>
</dbReference>
<feature type="transmembrane region" description="Helical" evidence="11">
    <location>
        <begin position="20"/>
        <end position="44"/>
    </location>
</feature>
<dbReference type="SUPFAM" id="SSF47384">
    <property type="entry name" value="Homodimeric domain of signal transducing histidine kinase"/>
    <property type="match status" value="1"/>
</dbReference>
<keyword evidence="6 11" id="KW-0812">Transmembrane</keyword>
<dbReference type="PANTHER" id="PTHR45436:SF15">
    <property type="entry name" value="SENSOR HISTIDINE KINASE CUSS"/>
    <property type="match status" value="1"/>
</dbReference>
<comment type="catalytic activity">
    <reaction evidence="1">
        <text>ATP + protein L-histidine = ADP + protein N-phospho-L-histidine.</text>
        <dbReference type="EC" id="2.7.13.3"/>
    </reaction>
</comment>
<dbReference type="InterPro" id="IPR050428">
    <property type="entry name" value="TCS_sensor_his_kinase"/>
</dbReference>
<dbReference type="PROSITE" id="PS50885">
    <property type="entry name" value="HAMP"/>
    <property type="match status" value="1"/>
</dbReference>
<feature type="domain" description="HAMP" evidence="13">
    <location>
        <begin position="196"/>
        <end position="253"/>
    </location>
</feature>
<evidence type="ECO:0000256" key="11">
    <source>
        <dbReference type="SAM" id="Phobius"/>
    </source>
</evidence>
<keyword evidence="15" id="KW-1185">Reference proteome</keyword>
<dbReference type="Gene3D" id="1.10.287.130">
    <property type="match status" value="1"/>
</dbReference>
<dbReference type="SUPFAM" id="SSF55874">
    <property type="entry name" value="ATPase domain of HSP90 chaperone/DNA topoisomerase II/histidine kinase"/>
    <property type="match status" value="1"/>
</dbReference>
<dbReference type="GO" id="GO:0016301">
    <property type="term" value="F:kinase activity"/>
    <property type="evidence" value="ECO:0007669"/>
    <property type="project" value="UniProtKB-KW"/>
</dbReference>
<evidence type="ECO:0000256" key="7">
    <source>
        <dbReference type="ARBA" id="ARBA00022777"/>
    </source>
</evidence>
<dbReference type="CDD" id="cd00082">
    <property type="entry name" value="HisKA"/>
    <property type="match status" value="1"/>
</dbReference>
<dbReference type="PRINTS" id="PR00344">
    <property type="entry name" value="BCTRLSENSOR"/>
</dbReference>
<gene>
    <name evidence="14" type="ORF">NFI95_14105</name>
</gene>
<dbReference type="InterPro" id="IPR036890">
    <property type="entry name" value="HATPase_C_sf"/>
</dbReference>
<dbReference type="CDD" id="cd00075">
    <property type="entry name" value="HATPase"/>
    <property type="match status" value="1"/>
</dbReference>
<evidence type="ECO:0000259" key="13">
    <source>
        <dbReference type="PROSITE" id="PS50885"/>
    </source>
</evidence>
<dbReference type="EC" id="2.7.13.3" evidence="3"/>
<dbReference type="InterPro" id="IPR003661">
    <property type="entry name" value="HisK_dim/P_dom"/>
</dbReference>
<evidence type="ECO:0000256" key="5">
    <source>
        <dbReference type="ARBA" id="ARBA00022679"/>
    </source>
</evidence>
<keyword evidence="7 14" id="KW-0418">Kinase</keyword>
<evidence type="ECO:0000259" key="12">
    <source>
        <dbReference type="PROSITE" id="PS50109"/>
    </source>
</evidence>
<dbReference type="InterPro" id="IPR003594">
    <property type="entry name" value="HATPase_dom"/>
</dbReference>
<name>A0ABT1W9K8_9PROT</name>
<evidence type="ECO:0000313" key="14">
    <source>
        <dbReference type="EMBL" id="MCQ8279575.1"/>
    </source>
</evidence>
<keyword evidence="10 11" id="KW-0472">Membrane</keyword>
<evidence type="ECO:0000256" key="3">
    <source>
        <dbReference type="ARBA" id="ARBA00012438"/>
    </source>
</evidence>
<dbReference type="InterPro" id="IPR004358">
    <property type="entry name" value="Sig_transdc_His_kin-like_C"/>
</dbReference>
<dbReference type="SMART" id="SM00388">
    <property type="entry name" value="HisKA"/>
    <property type="match status" value="1"/>
</dbReference>
<feature type="domain" description="Histidine kinase" evidence="12">
    <location>
        <begin position="261"/>
        <end position="464"/>
    </location>
</feature>
<keyword evidence="5" id="KW-0808">Transferase</keyword>
<dbReference type="PROSITE" id="PS51257">
    <property type="entry name" value="PROKAR_LIPOPROTEIN"/>
    <property type="match status" value="1"/>
</dbReference>
<dbReference type="SMART" id="SM00387">
    <property type="entry name" value="HATPase_c"/>
    <property type="match status" value="1"/>
</dbReference>
<evidence type="ECO:0000256" key="9">
    <source>
        <dbReference type="ARBA" id="ARBA00023012"/>
    </source>
</evidence>
<evidence type="ECO:0000256" key="6">
    <source>
        <dbReference type="ARBA" id="ARBA00022692"/>
    </source>
</evidence>
<reference evidence="14 15" key="1">
    <citation type="submission" date="2022-06" db="EMBL/GenBank/DDBJ databases">
        <title>Endosaccharibacter gen. nov., sp. nov., endophytic bacteria isolated from sugarcane.</title>
        <authorList>
            <person name="Pitiwittayakul N."/>
            <person name="Yukphan P."/>
            <person name="Charoenyingcharoen P."/>
            <person name="Tanasupawat S."/>
        </authorList>
    </citation>
    <scope>NUCLEOTIDE SEQUENCE [LARGE SCALE GENOMIC DNA]</scope>
    <source>
        <strain evidence="14 15">KSS8</strain>
    </source>
</reference>
<proteinExistence type="predicted"/>
<sequence length="471" mass="50799">MTRGRLLSERLLPGRSLLARVLSLHALGIAACALLTLGSANALLQYRTRTITRNMLLEQSAGIIGGISAAPDGHLSIDYAQTPLAQRVSGVFVFAVLNGDGDILLRSADPAASRLVHLNRIAHVRFLTLSRSQPVLSTIIRPFRLGAHVYWLAVGWNLSAPGVVFDNILRNFLWYSAAVALLVLLAVLAIDLVIMRGVLAPLSHLAELVRRSASATGDDDRDRRLQTEALPSEVVPLAAAYNDALDRVEAAYQLQRAFAADAAHELRTPLAVLRARLEMLPPDAARRVLLDDVSVMTRIVAQLLEIASLEQLVVDASASADPVAACNAVIEALAPMAIAGGRDLGFAGGPPSPVRLRIRDQELFQVVRNLVENAINHTGPGTTIDVSVEDDGAIVVRDDGPGIPEQWRKKVFERFWRKDRRDRSGAGLGLAIVQRIVLSHGGRIELDSAEGEGARFRVRLPAATQPHAAPV</sequence>
<comment type="subcellular location">
    <subcellularLocation>
        <location evidence="2">Membrane</location>
        <topology evidence="2">Multi-pass membrane protein</topology>
    </subcellularLocation>
</comment>
<keyword evidence="9" id="KW-0902">Two-component regulatory system</keyword>
<evidence type="ECO:0000313" key="15">
    <source>
        <dbReference type="Proteomes" id="UP001524587"/>
    </source>
</evidence>
<dbReference type="InterPro" id="IPR003660">
    <property type="entry name" value="HAMP_dom"/>
</dbReference>
<dbReference type="Pfam" id="PF02518">
    <property type="entry name" value="HATPase_c"/>
    <property type="match status" value="1"/>
</dbReference>
<evidence type="ECO:0000256" key="2">
    <source>
        <dbReference type="ARBA" id="ARBA00004141"/>
    </source>
</evidence>
<organism evidence="14 15">
    <name type="scientific">Endosaccharibacter trunci</name>
    <dbReference type="NCBI Taxonomy" id="2812733"/>
    <lineage>
        <taxon>Bacteria</taxon>
        <taxon>Pseudomonadati</taxon>
        <taxon>Pseudomonadota</taxon>
        <taxon>Alphaproteobacteria</taxon>
        <taxon>Acetobacterales</taxon>
        <taxon>Acetobacteraceae</taxon>
        <taxon>Endosaccharibacter</taxon>
    </lineage>
</organism>
<feature type="transmembrane region" description="Helical" evidence="11">
    <location>
        <begin position="173"/>
        <end position="194"/>
    </location>
</feature>
<evidence type="ECO:0000256" key="8">
    <source>
        <dbReference type="ARBA" id="ARBA00022989"/>
    </source>
</evidence>
<dbReference type="Pfam" id="PF00512">
    <property type="entry name" value="HisKA"/>
    <property type="match status" value="1"/>
</dbReference>
<dbReference type="PROSITE" id="PS50109">
    <property type="entry name" value="HIS_KIN"/>
    <property type="match status" value="1"/>
</dbReference>
<dbReference type="InterPro" id="IPR036097">
    <property type="entry name" value="HisK_dim/P_sf"/>
</dbReference>
<evidence type="ECO:0000256" key="1">
    <source>
        <dbReference type="ARBA" id="ARBA00000085"/>
    </source>
</evidence>
<accession>A0ABT1W9K8</accession>
<keyword evidence="4" id="KW-0597">Phosphoprotein</keyword>
<dbReference type="PANTHER" id="PTHR45436">
    <property type="entry name" value="SENSOR HISTIDINE KINASE YKOH"/>
    <property type="match status" value="1"/>
</dbReference>
<dbReference type="InterPro" id="IPR005467">
    <property type="entry name" value="His_kinase_dom"/>
</dbReference>
<protein>
    <recommendedName>
        <fullName evidence="3">histidine kinase</fullName>
        <ecNumber evidence="3">2.7.13.3</ecNumber>
    </recommendedName>
</protein>
<evidence type="ECO:0000256" key="10">
    <source>
        <dbReference type="ARBA" id="ARBA00023136"/>
    </source>
</evidence>
<evidence type="ECO:0000256" key="4">
    <source>
        <dbReference type="ARBA" id="ARBA00022553"/>
    </source>
</evidence>
<keyword evidence="8 11" id="KW-1133">Transmembrane helix</keyword>
<dbReference type="Proteomes" id="UP001524587">
    <property type="component" value="Unassembled WGS sequence"/>
</dbReference>
<dbReference type="EMBL" id="JAMSKV010000013">
    <property type="protein sequence ID" value="MCQ8279575.1"/>
    <property type="molecule type" value="Genomic_DNA"/>
</dbReference>